<evidence type="ECO:0000256" key="1">
    <source>
        <dbReference type="PROSITE-ProRule" id="PRU00076"/>
    </source>
</evidence>
<gene>
    <name evidence="4" type="ORF">GPM918_LOCUS15193</name>
    <name evidence="3" type="ORF">OVA965_LOCUS3257</name>
    <name evidence="6" type="ORF">SRO942_LOCUS15193</name>
    <name evidence="5" type="ORF">TMI583_LOCUS3256</name>
</gene>
<dbReference type="EMBL" id="CAJOBA010000768">
    <property type="protein sequence ID" value="CAF3555417.1"/>
    <property type="molecule type" value="Genomic_DNA"/>
</dbReference>
<comment type="caution">
    <text evidence="4">The sequence shown here is derived from an EMBL/GenBank/DDBJ whole genome shotgun (WGS) entry which is preliminary data.</text>
</comment>
<dbReference type="Proteomes" id="UP000663829">
    <property type="component" value="Unassembled WGS sequence"/>
</dbReference>
<protein>
    <recommendedName>
        <fullName evidence="2">EGF-like domain-containing protein</fullName>
    </recommendedName>
</protein>
<dbReference type="EMBL" id="CAJOBC010003782">
    <property type="protein sequence ID" value="CAF3800189.1"/>
    <property type="molecule type" value="Genomic_DNA"/>
</dbReference>
<dbReference type="EMBL" id="CAJNOK010000768">
    <property type="protein sequence ID" value="CAF0774324.1"/>
    <property type="molecule type" value="Genomic_DNA"/>
</dbReference>
<keyword evidence="7" id="KW-1185">Reference proteome</keyword>
<evidence type="ECO:0000313" key="4">
    <source>
        <dbReference type="EMBL" id="CAF1029253.1"/>
    </source>
</evidence>
<dbReference type="AlphaFoldDB" id="A0A814IUT0"/>
<organism evidence="4 7">
    <name type="scientific">Didymodactylos carnosus</name>
    <dbReference type="NCBI Taxonomy" id="1234261"/>
    <lineage>
        <taxon>Eukaryota</taxon>
        <taxon>Metazoa</taxon>
        <taxon>Spiralia</taxon>
        <taxon>Gnathifera</taxon>
        <taxon>Rotifera</taxon>
        <taxon>Eurotatoria</taxon>
        <taxon>Bdelloidea</taxon>
        <taxon>Philodinida</taxon>
        <taxon>Philodinidae</taxon>
        <taxon>Didymodactylos</taxon>
    </lineage>
</organism>
<feature type="disulfide bond" evidence="1">
    <location>
        <begin position="131"/>
        <end position="140"/>
    </location>
</feature>
<comment type="caution">
    <text evidence="1">Lacks conserved residue(s) required for the propagation of feature annotation.</text>
</comment>
<evidence type="ECO:0000259" key="2">
    <source>
        <dbReference type="PROSITE" id="PS50026"/>
    </source>
</evidence>
<dbReference type="EMBL" id="CAJNOQ010003782">
    <property type="protein sequence ID" value="CAF1029253.1"/>
    <property type="molecule type" value="Genomic_DNA"/>
</dbReference>
<dbReference type="PROSITE" id="PS01186">
    <property type="entry name" value="EGF_2"/>
    <property type="match status" value="1"/>
</dbReference>
<dbReference type="InterPro" id="IPR000742">
    <property type="entry name" value="EGF"/>
</dbReference>
<sequence>MFDVKFSFLPVNRFPLHLTLRDQETCDTLHYGGHSICKEYLNSPGRSYCQCNNGWYDQHCNETNKCLQLKCMWKCIGCHPVDPAPICVCPLGRIDNDCHVKFDPCITIHCYNGGTCVPLDERSVKKFICVCVAGLYGLSCESRAAEVSTSFSSDLIENKRRSIPCKDESVKWAKRVIFVLVAIVCASWWHEPFIRQVTDDPRITAHTWCIVNSHGLG</sequence>
<dbReference type="PROSITE" id="PS00022">
    <property type="entry name" value="EGF_1"/>
    <property type="match status" value="1"/>
</dbReference>
<dbReference type="Gene3D" id="2.10.25.10">
    <property type="entry name" value="Laminin"/>
    <property type="match status" value="1"/>
</dbReference>
<accession>A0A814IUT0</accession>
<dbReference type="Proteomes" id="UP000682733">
    <property type="component" value="Unassembled WGS sequence"/>
</dbReference>
<feature type="domain" description="EGF-like" evidence="2">
    <location>
        <begin position="101"/>
        <end position="141"/>
    </location>
</feature>
<dbReference type="Proteomes" id="UP000681722">
    <property type="component" value="Unassembled WGS sequence"/>
</dbReference>
<dbReference type="OrthoDB" id="5957927at2759"/>
<evidence type="ECO:0000313" key="3">
    <source>
        <dbReference type="EMBL" id="CAF0774324.1"/>
    </source>
</evidence>
<evidence type="ECO:0000313" key="7">
    <source>
        <dbReference type="Proteomes" id="UP000663829"/>
    </source>
</evidence>
<dbReference type="SUPFAM" id="SSF57196">
    <property type="entry name" value="EGF/Laminin"/>
    <property type="match status" value="1"/>
</dbReference>
<evidence type="ECO:0000313" key="6">
    <source>
        <dbReference type="EMBL" id="CAF3800189.1"/>
    </source>
</evidence>
<reference evidence="4" key="1">
    <citation type="submission" date="2021-02" db="EMBL/GenBank/DDBJ databases">
        <authorList>
            <person name="Nowell W R."/>
        </authorList>
    </citation>
    <scope>NUCLEOTIDE SEQUENCE</scope>
</reference>
<keyword evidence="1" id="KW-1015">Disulfide bond</keyword>
<dbReference type="Proteomes" id="UP000677228">
    <property type="component" value="Unassembled WGS sequence"/>
</dbReference>
<keyword evidence="1" id="KW-0245">EGF-like domain</keyword>
<name>A0A814IUT0_9BILA</name>
<dbReference type="PROSITE" id="PS50026">
    <property type="entry name" value="EGF_3"/>
    <property type="match status" value="1"/>
</dbReference>
<proteinExistence type="predicted"/>
<dbReference type="SMART" id="SM00181">
    <property type="entry name" value="EGF"/>
    <property type="match status" value="3"/>
</dbReference>
<evidence type="ECO:0000313" key="5">
    <source>
        <dbReference type="EMBL" id="CAF3555417.1"/>
    </source>
</evidence>